<feature type="compositionally biased region" description="Low complexity" evidence="1">
    <location>
        <begin position="731"/>
        <end position="745"/>
    </location>
</feature>
<gene>
    <name evidence="2" type="ORF">N0V87_001471</name>
</gene>
<dbReference type="OrthoDB" id="3438840at2759"/>
<feature type="compositionally biased region" description="Low complexity" evidence="1">
    <location>
        <begin position="388"/>
        <end position="402"/>
    </location>
</feature>
<feature type="compositionally biased region" description="Polar residues" evidence="1">
    <location>
        <begin position="9"/>
        <end position="18"/>
    </location>
</feature>
<feature type="compositionally biased region" description="Basic and acidic residues" evidence="1">
    <location>
        <begin position="169"/>
        <end position="183"/>
    </location>
</feature>
<feature type="compositionally biased region" description="Polar residues" evidence="1">
    <location>
        <begin position="330"/>
        <end position="341"/>
    </location>
</feature>
<feature type="compositionally biased region" description="Acidic residues" evidence="1">
    <location>
        <begin position="158"/>
        <end position="168"/>
    </location>
</feature>
<feature type="region of interest" description="Disordered" evidence="1">
    <location>
        <begin position="145"/>
        <end position="209"/>
    </location>
</feature>
<proteinExistence type="predicted"/>
<sequence length="826" mass="90492">MVLAAKQRVPSSQRSPTLSDAGMILPGFEADQARSTSPVFERPPSVSALYDAVAYQSPKLSFPPQSRRRASQQKQSPPLSAQSSRSTLRAMGDSGANAKRSPPRTDVLASSPMIDANGLKSYSARSWEEEQRRLSTASSMLSEDFENWPGFDSTNGETFDDSGVDLEEQEKRDRAPRGLAKDGDDMDSEPWTLGRTGSDEDDLDDPQSSAALSRRAEIILANAKKRLNVCVTACGVSIGRPLTVTQVMEGNLRGARESLVVSPTYHPIRSASELSQHIASTRERDRRLYAGIGPIPPRTPHRNSLLYSNNNSPSHARGASETSIPLPFTPSYTSRMSTGKRASSAMGAASGPWSPEGFGHGRFPIKESRSHEVMRDPRNTWNTADYQTPGRSTSRSSRSPPGLETLREDDNGHTLQRSASATSGLRDQMNDLKGRISSLKQRAAEDHMRRRSMQSLRTPSPFTSSEVWYHGKDGYQVGTSAVSQNAGLGIKTESAARKALYEEGGSPTTTLSQREGEKLLASRDRSPKGLGIQQAGYNPPSTIDEVTERSGSTIEDNDDQDYVSVNGQDLGPGADSVYEDAVYEMPVTERHEDRVDAFDYEHFFLHSAMGTYSLEDRRSSTSSNSSTETTRPVTAMQNSEDLSNAEKRISMHQRNPSVDSVSTVATFATAAEHQSDDEDEENEQMDQFAQQIIQHNQHIAAQRPSLVSLRSDSAINMRRGNGISPTQTAISRGSSRTSSSSGSLASGLQTSKIYSILTESQSNEPRLALSEEEKQLIYGLAASFQGVVANLQNTYGEQHDRKAWRQRLDEARRILSGEEVEDDSSF</sequence>
<feature type="compositionally biased region" description="Polar residues" evidence="1">
    <location>
        <begin position="413"/>
        <end position="425"/>
    </location>
</feature>
<comment type="caution">
    <text evidence="2">The sequence shown here is derived from an EMBL/GenBank/DDBJ whole genome shotgun (WGS) entry which is preliminary data.</text>
</comment>
<dbReference type="AlphaFoldDB" id="A0A9W8X7F4"/>
<dbReference type="Proteomes" id="UP001140562">
    <property type="component" value="Unassembled WGS sequence"/>
</dbReference>
<protein>
    <submittedName>
        <fullName evidence="2">Uncharacterized protein</fullName>
    </submittedName>
</protein>
<reference evidence="2" key="1">
    <citation type="submission" date="2022-10" db="EMBL/GenBank/DDBJ databases">
        <title>Tapping the CABI collections for fungal endophytes: first genome assemblies for Collariella, Neodidymelliopsis, Ascochyta clinopodiicola, Didymella pomorum, Didymosphaeria variabile, Neocosmospora piperis and Neocucurbitaria cava.</title>
        <authorList>
            <person name="Hill R."/>
        </authorList>
    </citation>
    <scope>NUCLEOTIDE SEQUENCE</scope>
    <source>
        <strain evidence="2">IMI 360193</strain>
    </source>
</reference>
<feature type="region of interest" description="Disordered" evidence="1">
    <location>
        <begin position="440"/>
        <end position="462"/>
    </location>
</feature>
<feature type="region of interest" description="Disordered" evidence="1">
    <location>
        <begin position="522"/>
        <end position="543"/>
    </location>
</feature>
<feature type="compositionally biased region" description="Low complexity" evidence="1">
    <location>
        <begin position="620"/>
        <end position="631"/>
    </location>
</feature>
<name>A0A9W8X7F4_9PLEO</name>
<evidence type="ECO:0000256" key="1">
    <source>
        <dbReference type="SAM" id="MobiDB-lite"/>
    </source>
</evidence>
<feature type="region of interest" description="Disordered" evidence="1">
    <location>
        <begin position="309"/>
        <end position="427"/>
    </location>
</feature>
<feature type="compositionally biased region" description="Basic and acidic residues" evidence="1">
    <location>
        <begin position="364"/>
        <end position="378"/>
    </location>
</feature>
<organism evidence="2 3">
    <name type="scientific">Didymella glomerata</name>
    <dbReference type="NCBI Taxonomy" id="749621"/>
    <lineage>
        <taxon>Eukaryota</taxon>
        <taxon>Fungi</taxon>
        <taxon>Dikarya</taxon>
        <taxon>Ascomycota</taxon>
        <taxon>Pezizomycotina</taxon>
        <taxon>Dothideomycetes</taxon>
        <taxon>Pleosporomycetidae</taxon>
        <taxon>Pleosporales</taxon>
        <taxon>Pleosporineae</taxon>
        <taxon>Didymellaceae</taxon>
        <taxon>Didymella</taxon>
    </lineage>
</organism>
<feature type="compositionally biased region" description="Polar residues" evidence="1">
    <location>
        <begin position="453"/>
        <end position="462"/>
    </location>
</feature>
<accession>A0A9W8X7F4</accession>
<feature type="region of interest" description="Disordered" evidence="1">
    <location>
        <begin position="614"/>
        <end position="640"/>
    </location>
</feature>
<evidence type="ECO:0000313" key="3">
    <source>
        <dbReference type="Proteomes" id="UP001140562"/>
    </source>
</evidence>
<dbReference type="EMBL" id="JAPEUV010000009">
    <property type="protein sequence ID" value="KAJ4341808.1"/>
    <property type="molecule type" value="Genomic_DNA"/>
</dbReference>
<keyword evidence="3" id="KW-1185">Reference proteome</keyword>
<feature type="region of interest" description="Disordered" evidence="1">
    <location>
        <begin position="59"/>
        <end position="126"/>
    </location>
</feature>
<feature type="region of interest" description="Disordered" evidence="1">
    <location>
        <begin position="1"/>
        <end position="42"/>
    </location>
</feature>
<evidence type="ECO:0000313" key="2">
    <source>
        <dbReference type="EMBL" id="KAJ4341808.1"/>
    </source>
</evidence>
<feature type="region of interest" description="Disordered" evidence="1">
    <location>
        <begin position="717"/>
        <end position="745"/>
    </location>
</feature>